<evidence type="ECO:0000313" key="14">
    <source>
        <dbReference type="EMBL" id="TDD63419.1"/>
    </source>
</evidence>
<keyword evidence="4" id="KW-0597">Phosphoprotein</keyword>
<keyword evidence="6 11" id="KW-0812">Transmembrane</keyword>
<evidence type="ECO:0000256" key="1">
    <source>
        <dbReference type="ARBA" id="ARBA00000085"/>
    </source>
</evidence>
<dbReference type="InterPro" id="IPR005467">
    <property type="entry name" value="His_kinase_dom"/>
</dbReference>
<keyword evidence="10 11" id="KW-0472">Membrane</keyword>
<name>A0A4R4ZZ31_9ACTN</name>
<dbReference type="OrthoDB" id="3206505at2"/>
<dbReference type="Gene3D" id="6.10.340.10">
    <property type="match status" value="1"/>
</dbReference>
<feature type="domain" description="Histidine kinase" evidence="12">
    <location>
        <begin position="231"/>
        <end position="440"/>
    </location>
</feature>
<gene>
    <name evidence="14" type="ORF">E1263_00250</name>
</gene>
<dbReference type="PROSITE" id="PS50885">
    <property type="entry name" value="HAMP"/>
    <property type="match status" value="1"/>
</dbReference>
<comment type="subcellular location">
    <subcellularLocation>
        <location evidence="2">Cell membrane</location>
    </subcellularLocation>
</comment>
<evidence type="ECO:0000256" key="2">
    <source>
        <dbReference type="ARBA" id="ARBA00004236"/>
    </source>
</evidence>
<dbReference type="EC" id="2.7.13.3" evidence="3"/>
<evidence type="ECO:0000256" key="11">
    <source>
        <dbReference type="SAM" id="Phobius"/>
    </source>
</evidence>
<dbReference type="GO" id="GO:0000155">
    <property type="term" value="F:phosphorelay sensor kinase activity"/>
    <property type="evidence" value="ECO:0007669"/>
    <property type="project" value="InterPro"/>
</dbReference>
<dbReference type="InterPro" id="IPR003661">
    <property type="entry name" value="HisK_dim/P_dom"/>
</dbReference>
<evidence type="ECO:0000313" key="15">
    <source>
        <dbReference type="Proteomes" id="UP000295124"/>
    </source>
</evidence>
<dbReference type="SMART" id="SM00304">
    <property type="entry name" value="HAMP"/>
    <property type="match status" value="1"/>
</dbReference>
<accession>A0A4R4ZZ31</accession>
<dbReference type="AlphaFoldDB" id="A0A4R4ZZ31"/>
<dbReference type="CDD" id="cd06225">
    <property type="entry name" value="HAMP"/>
    <property type="match status" value="1"/>
</dbReference>
<dbReference type="Gene3D" id="1.10.287.130">
    <property type="match status" value="1"/>
</dbReference>
<dbReference type="InterPro" id="IPR036890">
    <property type="entry name" value="HATPase_C_sf"/>
</dbReference>
<dbReference type="EMBL" id="SMKX01000001">
    <property type="protein sequence ID" value="TDD63419.1"/>
    <property type="molecule type" value="Genomic_DNA"/>
</dbReference>
<dbReference type="InterPro" id="IPR003594">
    <property type="entry name" value="HATPase_dom"/>
</dbReference>
<feature type="domain" description="HAMP" evidence="13">
    <location>
        <begin position="171"/>
        <end position="223"/>
    </location>
</feature>
<proteinExistence type="predicted"/>
<dbReference type="SMART" id="SM00387">
    <property type="entry name" value="HATPase_c"/>
    <property type="match status" value="1"/>
</dbReference>
<keyword evidence="8 11" id="KW-1133">Transmembrane helix</keyword>
<dbReference type="InterPro" id="IPR050428">
    <property type="entry name" value="TCS_sensor_his_kinase"/>
</dbReference>
<keyword evidence="7 14" id="KW-0418">Kinase</keyword>
<dbReference type="Pfam" id="PF00672">
    <property type="entry name" value="HAMP"/>
    <property type="match status" value="1"/>
</dbReference>
<sequence length="440" mass="46591">MKLRLVASYVALVAVALALFTIPVALSSSAILHSTLEQTAQREAQLFAPLVVRDDAAAAQAVTDRTRDFESATGSRVRLITSTAGIEDTQVLAALRGANPAPVWGRHPLLQAEAVSVVLPVREAGRTTAVVQIVSPAAEVNVQIAQIWRFRLFVGAAVLLTASAVAVVIATTLARPLHRLDAVARRIGDGDYSARASTKGPPEITRLARTLNDSARQTDALLSSQRSFVADASHQLRTPLAAMQLTLDNVRDTTDDPALSRRLETVDAEIHRMSRMVEGLLALARAESTTASPRPIDLSALVDLRVSTWSVALAERNVALVLDIERPCWITATPGALEQILDNVLSNALAVSPAGSRVTVHVRRTGPAVELVISDQGPGMTAAQRARAFDRFWRAGPPGTGTGLGLSIVKQLIEHDGGHADLAPAPGGGLAVHLNLRAVS</sequence>
<dbReference type="PRINTS" id="PR00344">
    <property type="entry name" value="BCTRLSENSOR"/>
</dbReference>
<evidence type="ECO:0000256" key="5">
    <source>
        <dbReference type="ARBA" id="ARBA00022679"/>
    </source>
</evidence>
<dbReference type="SMART" id="SM00388">
    <property type="entry name" value="HisKA"/>
    <property type="match status" value="1"/>
</dbReference>
<evidence type="ECO:0000256" key="4">
    <source>
        <dbReference type="ARBA" id="ARBA00022553"/>
    </source>
</evidence>
<dbReference type="PROSITE" id="PS50109">
    <property type="entry name" value="HIS_KIN"/>
    <property type="match status" value="1"/>
</dbReference>
<evidence type="ECO:0000256" key="7">
    <source>
        <dbReference type="ARBA" id="ARBA00022777"/>
    </source>
</evidence>
<evidence type="ECO:0000259" key="13">
    <source>
        <dbReference type="PROSITE" id="PS50885"/>
    </source>
</evidence>
<evidence type="ECO:0000259" key="12">
    <source>
        <dbReference type="PROSITE" id="PS50109"/>
    </source>
</evidence>
<organism evidence="14 15">
    <name type="scientific">Kribbella antibiotica</name>
    <dbReference type="NCBI Taxonomy" id="190195"/>
    <lineage>
        <taxon>Bacteria</taxon>
        <taxon>Bacillati</taxon>
        <taxon>Actinomycetota</taxon>
        <taxon>Actinomycetes</taxon>
        <taxon>Propionibacteriales</taxon>
        <taxon>Kribbellaceae</taxon>
        <taxon>Kribbella</taxon>
    </lineage>
</organism>
<dbReference type="PANTHER" id="PTHR45436">
    <property type="entry name" value="SENSOR HISTIDINE KINASE YKOH"/>
    <property type="match status" value="1"/>
</dbReference>
<dbReference type="InterPro" id="IPR004358">
    <property type="entry name" value="Sig_transdc_His_kin-like_C"/>
</dbReference>
<evidence type="ECO:0000256" key="3">
    <source>
        <dbReference type="ARBA" id="ARBA00012438"/>
    </source>
</evidence>
<dbReference type="CDD" id="cd00075">
    <property type="entry name" value="HATPase"/>
    <property type="match status" value="1"/>
</dbReference>
<comment type="caution">
    <text evidence="14">The sequence shown here is derived from an EMBL/GenBank/DDBJ whole genome shotgun (WGS) entry which is preliminary data.</text>
</comment>
<keyword evidence="9" id="KW-0902">Two-component regulatory system</keyword>
<dbReference type="Pfam" id="PF02518">
    <property type="entry name" value="HATPase_c"/>
    <property type="match status" value="1"/>
</dbReference>
<dbReference type="SUPFAM" id="SSF158472">
    <property type="entry name" value="HAMP domain-like"/>
    <property type="match status" value="1"/>
</dbReference>
<dbReference type="GO" id="GO:0005886">
    <property type="term" value="C:plasma membrane"/>
    <property type="evidence" value="ECO:0007669"/>
    <property type="project" value="UniProtKB-SubCell"/>
</dbReference>
<dbReference type="SUPFAM" id="SSF55874">
    <property type="entry name" value="ATPase domain of HSP90 chaperone/DNA topoisomerase II/histidine kinase"/>
    <property type="match status" value="1"/>
</dbReference>
<keyword evidence="15" id="KW-1185">Reference proteome</keyword>
<dbReference type="Gene3D" id="3.30.565.10">
    <property type="entry name" value="Histidine kinase-like ATPase, C-terminal domain"/>
    <property type="match status" value="1"/>
</dbReference>
<protein>
    <recommendedName>
        <fullName evidence="3">histidine kinase</fullName>
        <ecNumber evidence="3">2.7.13.3</ecNumber>
    </recommendedName>
</protein>
<dbReference type="RefSeq" id="WP_132164001.1">
    <property type="nucleotide sequence ID" value="NZ_SMKX01000001.1"/>
</dbReference>
<reference evidence="14 15" key="1">
    <citation type="submission" date="2019-03" db="EMBL/GenBank/DDBJ databases">
        <title>Draft genome sequences of novel Actinobacteria.</title>
        <authorList>
            <person name="Sahin N."/>
            <person name="Ay H."/>
            <person name="Saygin H."/>
        </authorList>
    </citation>
    <scope>NUCLEOTIDE SEQUENCE [LARGE SCALE GENOMIC DNA]</scope>
    <source>
        <strain evidence="14 15">JCM 13523</strain>
    </source>
</reference>
<dbReference type="InterPro" id="IPR036097">
    <property type="entry name" value="HisK_dim/P_sf"/>
</dbReference>
<dbReference type="SUPFAM" id="SSF47384">
    <property type="entry name" value="Homodimeric domain of signal transducing histidine kinase"/>
    <property type="match status" value="1"/>
</dbReference>
<evidence type="ECO:0000256" key="9">
    <source>
        <dbReference type="ARBA" id="ARBA00023012"/>
    </source>
</evidence>
<dbReference type="Proteomes" id="UP000295124">
    <property type="component" value="Unassembled WGS sequence"/>
</dbReference>
<dbReference type="CDD" id="cd00082">
    <property type="entry name" value="HisKA"/>
    <property type="match status" value="1"/>
</dbReference>
<dbReference type="Pfam" id="PF00512">
    <property type="entry name" value="HisKA"/>
    <property type="match status" value="1"/>
</dbReference>
<dbReference type="InterPro" id="IPR003660">
    <property type="entry name" value="HAMP_dom"/>
</dbReference>
<feature type="transmembrane region" description="Helical" evidence="11">
    <location>
        <begin position="152"/>
        <end position="174"/>
    </location>
</feature>
<keyword evidence="5" id="KW-0808">Transferase</keyword>
<evidence type="ECO:0000256" key="10">
    <source>
        <dbReference type="ARBA" id="ARBA00023136"/>
    </source>
</evidence>
<dbReference type="PANTHER" id="PTHR45436:SF5">
    <property type="entry name" value="SENSOR HISTIDINE KINASE TRCS"/>
    <property type="match status" value="1"/>
</dbReference>
<evidence type="ECO:0000256" key="6">
    <source>
        <dbReference type="ARBA" id="ARBA00022692"/>
    </source>
</evidence>
<evidence type="ECO:0000256" key="8">
    <source>
        <dbReference type="ARBA" id="ARBA00022989"/>
    </source>
</evidence>
<comment type="catalytic activity">
    <reaction evidence="1">
        <text>ATP + protein L-histidine = ADP + protein N-phospho-L-histidine.</text>
        <dbReference type="EC" id="2.7.13.3"/>
    </reaction>
</comment>